<accession>A0AA48GX10</accession>
<evidence type="ECO:0000313" key="2">
    <source>
        <dbReference type="Proteomes" id="UP001238179"/>
    </source>
</evidence>
<dbReference type="Proteomes" id="UP001238179">
    <property type="component" value="Chromosome"/>
</dbReference>
<dbReference type="KEGG" id="msil:METEAL_26000"/>
<proteinExistence type="predicted"/>
<reference evidence="2" key="1">
    <citation type="journal article" date="2023" name="Int. J. Syst. Evol. Microbiol.">
        <title>Mesoterricola silvestris gen. nov., sp. nov., Mesoterricola sediminis sp. nov., Geothrix oryzae sp. nov., Geothrix edaphica sp. nov., Geothrix rubra sp. nov., and Geothrix limicola sp. nov., six novel members of Acidobacteriota isolated from soils.</title>
        <authorList>
            <person name="Itoh H."/>
            <person name="Sugisawa Y."/>
            <person name="Mise K."/>
            <person name="Xu Z."/>
            <person name="Kuniyasu M."/>
            <person name="Ushijima N."/>
            <person name="Kawano K."/>
            <person name="Kobayashi E."/>
            <person name="Shiratori Y."/>
            <person name="Masuda Y."/>
            <person name="Senoo K."/>
        </authorList>
    </citation>
    <scope>NUCLEOTIDE SEQUENCE [LARGE SCALE GENOMIC DNA]</scope>
    <source>
        <strain evidence="2">W79</strain>
    </source>
</reference>
<dbReference type="AlphaFoldDB" id="A0AA48GX10"/>
<dbReference type="EMBL" id="AP027080">
    <property type="protein sequence ID" value="BDU73426.1"/>
    <property type="molecule type" value="Genomic_DNA"/>
</dbReference>
<name>A0AA48GX10_9BACT</name>
<protein>
    <submittedName>
        <fullName evidence="1">Uncharacterized protein</fullName>
    </submittedName>
</protein>
<evidence type="ECO:0000313" key="1">
    <source>
        <dbReference type="EMBL" id="BDU73426.1"/>
    </source>
</evidence>
<gene>
    <name evidence="1" type="ORF">METEAL_26000</name>
</gene>
<organism evidence="1 2">
    <name type="scientific">Mesoterricola silvestris</name>
    <dbReference type="NCBI Taxonomy" id="2927979"/>
    <lineage>
        <taxon>Bacteria</taxon>
        <taxon>Pseudomonadati</taxon>
        <taxon>Acidobacteriota</taxon>
        <taxon>Holophagae</taxon>
        <taxon>Holophagales</taxon>
        <taxon>Holophagaceae</taxon>
        <taxon>Mesoterricola</taxon>
    </lineage>
</organism>
<keyword evidence="2" id="KW-1185">Reference proteome</keyword>
<sequence>MQAQNRQDAGYFHEAQFTQPGVFQGIQRGTANTRFTCEHRLAEAQGLASFGNRFAEIGEGDHMHNILGIYSNFKYFA</sequence>